<dbReference type="GO" id="GO:0010468">
    <property type="term" value="P:regulation of gene expression"/>
    <property type="evidence" value="ECO:0007669"/>
    <property type="project" value="InterPro"/>
</dbReference>
<sequence>MATDERGRPVAIFWDFDACPLSVRLSASETVEGICRAANLHGSVTVFQLFLERRFDGPAILPRDVRSQLEHSGVAVVECFRESASNHAIQLPTDMLLFAVDNSPPATIVLISDNTDYTYAISQLKRRKYKIVLIVPSRTNMPRDLGIHADLVLDFDMNIVEEYLSNKAYRQALGQGVKEPRSISTNKKDYAGKYSPRLGTPKQLASSSRSSINSSENQGLSYTARSPTAATSWRRNMNPSVVPPPARPGLVVDPSPGLNETTFNPRKSVVSASQLADKPDHSNPSRFRKGTYRPPVPARIDQAPTESFDKNTTMSANDMRRDSLTSWSSAVFPEEITQSSPVSPSSGRSELRDIPSRAAPQGNLGLSFDLYQADDGGEPSGEPSSSSVVYSSESGSASRVYVGLSNELTHAGRLGLSLPTQGFSPYQEDQANSHFFGDSSHVRTETEQFTIQTFSPLIEELSRLRADGNSQPLRSLVGTRLRRDAYVSAGVADFGEYVAMAESSGLVELGGAKGTAWIALRSR</sequence>
<dbReference type="STRING" id="39966.A0A369JZA8"/>
<feature type="compositionally biased region" description="Basic and acidic residues" evidence="1">
    <location>
        <begin position="178"/>
        <end position="191"/>
    </location>
</feature>
<comment type="caution">
    <text evidence="3">The sequence shown here is derived from an EMBL/GenBank/DDBJ whole genome shotgun (WGS) entry which is preliminary data.</text>
</comment>
<dbReference type="Pfam" id="PF01936">
    <property type="entry name" value="NYN"/>
    <property type="match status" value="1"/>
</dbReference>
<dbReference type="GO" id="GO:0004540">
    <property type="term" value="F:RNA nuclease activity"/>
    <property type="evidence" value="ECO:0007669"/>
    <property type="project" value="InterPro"/>
</dbReference>
<dbReference type="Gene3D" id="3.40.50.1010">
    <property type="entry name" value="5'-nuclease"/>
    <property type="match status" value="1"/>
</dbReference>
<gene>
    <name evidence="3" type="ORF">Hypma_008811</name>
</gene>
<accession>A0A369JZA8</accession>
<dbReference type="GO" id="GO:0005777">
    <property type="term" value="C:peroxisome"/>
    <property type="evidence" value="ECO:0007669"/>
    <property type="project" value="InterPro"/>
</dbReference>
<feature type="compositionally biased region" description="Low complexity" evidence="1">
    <location>
        <begin position="380"/>
        <end position="391"/>
    </location>
</feature>
<protein>
    <recommendedName>
        <fullName evidence="2">NYN domain-containing protein</fullName>
    </recommendedName>
</protein>
<dbReference type="PANTHER" id="PTHR14379:SF3">
    <property type="entry name" value="MEIOSIS REGULATOR AND MRNA STABILITY FACTOR 1"/>
    <property type="match status" value="1"/>
</dbReference>
<dbReference type="InParanoid" id="A0A369JZA8"/>
<organism evidence="3 4">
    <name type="scientific">Hypsizygus marmoreus</name>
    <name type="common">White beech mushroom</name>
    <name type="synonym">Agaricus marmoreus</name>
    <dbReference type="NCBI Taxonomy" id="39966"/>
    <lineage>
        <taxon>Eukaryota</taxon>
        <taxon>Fungi</taxon>
        <taxon>Dikarya</taxon>
        <taxon>Basidiomycota</taxon>
        <taxon>Agaricomycotina</taxon>
        <taxon>Agaricomycetes</taxon>
        <taxon>Agaricomycetidae</taxon>
        <taxon>Agaricales</taxon>
        <taxon>Tricholomatineae</taxon>
        <taxon>Lyophyllaceae</taxon>
        <taxon>Hypsizygus</taxon>
    </lineage>
</organism>
<reference evidence="3" key="1">
    <citation type="submission" date="2018-04" db="EMBL/GenBank/DDBJ databases">
        <title>Whole genome sequencing of Hypsizygus marmoreus.</title>
        <authorList>
            <person name="Choi I.-G."/>
            <person name="Min B."/>
            <person name="Kim J.-G."/>
            <person name="Kim S."/>
            <person name="Oh Y.-L."/>
            <person name="Kong W.-S."/>
            <person name="Park H."/>
            <person name="Jeong J."/>
            <person name="Song E.-S."/>
        </authorList>
    </citation>
    <scope>NUCLEOTIDE SEQUENCE [LARGE SCALE GENOMIC DNA]</scope>
    <source>
        <strain evidence="3">51987-8</strain>
    </source>
</reference>
<feature type="region of interest" description="Disordered" evidence="1">
    <location>
        <begin position="330"/>
        <end position="391"/>
    </location>
</feature>
<feature type="compositionally biased region" description="Polar residues" evidence="1">
    <location>
        <begin position="216"/>
        <end position="239"/>
    </location>
</feature>
<dbReference type="InterPro" id="IPR021139">
    <property type="entry name" value="NYN"/>
</dbReference>
<evidence type="ECO:0000313" key="4">
    <source>
        <dbReference type="Proteomes" id="UP000076154"/>
    </source>
</evidence>
<keyword evidence="4" id="KW-1185">Reference proteome</keyword>
<evidence type="ECO:0000256" key="1">
    <source>
        <dbReference type="SAM" id="MobiDB-lite"/>
    </source>
</evidence>
<proteinExistence type="predicted"/>
<feature type="compositionally biased region" description="Low complexity" evidence="1">
    <location>
        <begin position="339"/>
        <end position="348"/>
    </location>
</feature>
<dbReference type="CDD" id="cd10910">
    <property type="entry name" value="PIN_limkain_b1_N_like"/>
    <property type="match status" value="1"/>
</dbReference>
<evidence type="ECO:0000259" key="2">
    <source>
        <dbReference type="Pfam" id="PF01936"/>
    </source>
</evidence>
<dbReference type="GO" id="GO:1905762">
    <property type="term" value="F:CCR4-NOT complex binding"/>
    <property type="evidence" value="ECO:0007669"/>
    <property type="project" value="TreeGrafter"/>
</dbReference>
<feature type="compositionally biased region" description="Low complexity" evidence="1">
    <location>
        <begin position="206"/>
        <end position="215"/>
    </location>
</feature>
<dbReference type="Proteomes" id="UP000076154">
    <property type="component" value="Unassembled WGS sequence"/>
</dbReference>
<dbReference type="EMBL" id="LUEZ02000045">
    <property type="protein sequence ID" value="RDB24036.1"/>
    <property type="molecule type" value="Genomic_DNA"/>
</dbReference>
<dbReference type="InterPro" id="IPR024768">
    <property type="entry name" value="Marf1"/>
</dbReference>
<evidence type="ECO:0000313" key="3">
    <source>
        <dbReference type="EMBL" id="RDB24036.1"/>
    </source>
</evidence>
<feature type="compositionally biased region" description="Polar residues" evidence="1">
    <location>
        <begin position="258"/>
        <end position="274"/>
    </location>
</feature>
<feature type="domain" description="NYN" evidence="2">
    <location>
        <begin position="10"/>
        <end position="142"/>
    </location>
</feature>
<dbReference type="OrthoDB" id="3061905at2759"/>
<dbReference type="AlphaFoldDB" id="A0A369JZA8"/>
<feature type="region of interest" description="Disordered" evidence="1">
    <location>
        <begin position="175"/>
        <end position="317"/>
    </location>
</feature>
<dbReference type="PANTHER" id="PTHR14379">
    <property type="entry name" value="LIMKAIN B LKAP"/>
    <property type="match status" value="1"/>
</dbReference>
<name>A0A369JZA8_HYPMA</name>